<dbReference type="GO" id="GO:1904262">
    <property type="term" value="P:negative regulation of TORC1 signaling"/>
    <property type="evidence" value="ECO:0007669"/>
    <property type="project" value="TreeGrafter"/>
</dbReference>
<organism evidence="2 3">
    <name type="scientific">Lepeophtheirus salmonis</name>
    <name type="common">Salmon louse</name>
    <name type="synonym">Caligus salmonis</name>
    <dbReference type="NCBI Taxonomy" id="72036"/>
    <lineage>
        <taxon>Eukaryota</taxon>
        <taxon>Metazoa</taxon>
        <taxon>Ecdysozoa</taxon>
        <taxon>Arthropoda</taxon>
        <taxon>Crustacea</taxon>
        <taxon>Multicrustacea</taxon>
        <taxon>Hexanauplia</taxon>
        <taxon>Copepoda</taxon>
        <taxon>Siphonostomatoida</taxon>
        <taxon>Caligidae</taxon>
        <taxon>Lepeophtheirus</taxon>
    </lineage>
</organism>
<dbReference type="PANTHER" id="PTHR12474">
    <property type="entry name" value="P53 REGULATED PA26 NUCLEAR PROTEIN SESTRIN"/>
    <property type="match status" value="1"/>
</dbReference>
<gene>
    <name evidence="2" type="ORF">LSAA_14757</name>
</gene>
<dbReference type="OrthoDB" id="337464at2759"/>
<protein>
    <submittedName>
        <fullName evidence="2">SESN1_3</fullName>
    </submittedName>
</protein>
<evidence type="ECO:0000313" key="3">
    <source>
        <dbReference type="Proteomes" id="UP000675881"/>
    </source>
</evidence>
<dbReference type="AlphaFoldDB" id="A0A7R8DCX1"/>
<proteinExistence type="predicted"/>
<dbReference type="Pfam" id="PF04636">
    <property type="entry name" value="PA26"/>
    <property type="match status" value="1"/>
</dbReference>
<evidence type="ECO:0000256" key="1">
    <source>
        <dbReference type="SAM" id="MobiDB-lite"/>
    </source>
</evidence>
<name>A0A7R8DCX1_LEPSM</name>
<evidence type="ECO:0000313" key="2">
    <source>
        <dbReference type="EMBL" id="CAF3046084.1"/>
    </source>
</evidence>
<dbReference type="GO" id="GO:0071233">
    <property type="term" value="P:cellular response to L-leucine"/>
    <property type="evidence" value="ECO:0007669"/>
    <property type="project" value="TreeGrafter"/>
</dbReference>
<sequence length="275" mass="32625">MEEAIREETQDEETLRHSEGTSTKPIVPGLVERMKDLNDKREELELSEIIRRYKAIEIQEKEEEVRDSDFYAVLAEQKYSNTIAALKKEILLDVDATKYTTHHDYRFMDFVQRSDEEEHPIFLLRHGYCTMSRLLNEELANLLDKKFNLMKNLTYRYIGKFQCVDTHLFREAAWNYIQCLVGIRKDDYDYGRIKQLLKQVGYLLKCGLCALKTNLRSYIKALSCYPEHCIKEEYRSLMTEFRSSEKVHLCLIVSESRFQNELLYGLNAVSEYFKC</sequence>
<reference evidence="2" key="1">
    <citation type="submission" date="2021-02" db="EMBL/GenBank/DDBJ databases">
        <authorList>
            <person name="Bekaert M."/>
        </authorList>
    </citation>
    <scope>NUCLEOTIDE SEQUENCE</scope>
    <source>
        <strain evidence="2">IoA-00</strain>
    </source>
</reference>
<dbReference type="InterPro" id="IPR006730">
    <property type="entry name" value="Sestrin"/>
</dbReference>
<accession>A0A7R8DCX1</accession>
<feature type="region of interest" description="Disordered" evidence="1">
    <location>
        <begin position="1"/>
        <end position="26"/>
    </location>
</feature>
<keyword evidence="3" id="KW-1185">Reference proteome</keyword>
<dbReference type="Proteomes" id="UP000675881">
    <property type="component" value="Chromosome 9"/>
</dbReference>
<feature type="compositionally biased region" description="Basic and acidic residues" evidence="1">
    <location>
        <begin position="1"/>
        <end position="19"/>
    </location>
</feature>
<dbReference type="GO" id="GO:1990253">
    <property type="term" value="P:cellular response to leucine starvation"/>
    <property type="evidence" value="ECO:0007669"/>
    <property type="project" value="TreeGrafter"/>
</dbReference>
<dbReference type="GO" id="GO:1901031">
    <property type="term" value="P:regulation of response to reactive oxygen species"/>
    <property type="evidence" value="ECO:0007669"/>
    <property type="project" value="InterPro"/>
</dbReference>
<dbReference type="GO" id="GO:0070728">
    <property type="term" value="F:L-leucine binding"/>
    <property type="evidence" value="ECO:0007669"/>
    <property type="project" value="TreeGrafter"/>
</dbReference>
<dbReference type="GO" id="GO:0016239">
    <property type="term" value="P:positive regulation of macroautophagy"/>
    <property type="evidence" value="ECO:0007669"/>
    <property type="project" value="TreeGrafter"/>
</dbReference>
<dbReference type="EMBL" id="HG994588">
    <property type="protein sequence ID" value="CAF3046084.1"/>
    <property type="molecule type" value="Genomic_DNA"/>
</dbReference>
<dbReference type="GO" id="GO:0016684">
    <property type="term" value="F:oxidoreductase activity, acting on peroxide as acceptor"/>
    <property type="evidence" value="ECO:0007669"/>
    <property type="project" value="TreeGrafter"/>
</dbReference>
<dbReference type="PANTHER" id="PTHR12474:SF0">
    <property type="entry name" value="SESTRIN HOMOLOG"/>
    <property type="match status" value="1"/>
</dbReference>
<dbReference type="GO" id="GO:0005634">
    <property type="term" value="C:nucleus"/>
    <property type="evidence" value="ECO:0007669"/>
    <property type="project" value="InterPro"/>
</dbReference>